<keyword evidence="6" id="KW-1185">Reference proteome</keyword>
<comment type="caution">
    <text evidence="2">The sequence shown here is derived from an EMBL/GenBank/DDBJ whole genome shotgun (WGS) entry which is preliminary data.</text>
</comment>
<dbReference type="Proteomes" id="UP000094869">
    <property type="component" value="Unassembled WGS sequence"/>
</dbReference>
<dbReference type="SUPFAM" id="SSF53067">
    <property type="entry name" value="Actin-like ATPase domain"/>
    <property type="match status" value="1"/>
</dbReference>
<dbReference type="OrthoDB" id="9795247at2"/>
<evidence type="ECO:0000256" key="1">
    <source>
        <dbReference type="ARBA" id="ARBA00006479"/>
    </source>
</evidence>
<dbReference type="RefSeq" id="WP_016360066.1">
    <property type="nucleotide sequence ID" value="NZ_BAABXS010000002.1"/>
</dbReference>
<dbReference type="AlphaFoldDB" id="A0A1E3B113"/>
<dbReference type="EMBL" id="MCGI01000001">
    <property type="protein sequence ID" value="ODM14176.1"/>
    <property type="molecule type" value="Genomic_DNA"/>
</dbReference>
<protein>
    <submittedName>
        <fullName evidence="2">Beta-glucoside kinase</fullName>
        <ecNumber evidence="2">2.7.1.85</ecNumber>
    </submittedName>
    <submittedName>
        <fullName evidence="3">Sugar kinase</fullName>
    </submittedName>
</protein>
<dbReference type="GO" id="GO:0047700">
    <property type="term" value="F:beta-glucoside kinase activity"/>
    <property type="evidence" value="ECO:0007669"/>
    <property type="project" value="UniProtKB-EC"/>
</dbReference>
<dbReference type="InterPro" id="IPR043129">
    <property type="entry name" value="ATPase_NBD"/>
</dbReference>
<dbReference type="PANTHER" id="PTHR18964">
    <property type="entry name" value="ROK (REPRESSOR, ORF, KINASE) FAMILY"/>
    <property type="match status" value="1"/>
</dbReference>
<reference evidence="4 6" key="2">
    <citation type="submission" date="2016-08" db="EMBL/GenBank/DDBJ databases">
        <title>Characterization of Isolates of Eisenbergiella tayi Derived from Blood Cultures, Using Whole Genome Sequencing.</title>
        <authorList>
            <person name="Bernier A.-M."/>
            <person name="Burdz T."/>
            <person name="Wiebe D."/>
            <person name="Bernard K."/>
        </authorList>
    </citation>
    <scope>NUCLEOTIDE SEQUENCE [LARGE SCALE GENOMIC DNA]</scope>
    <source>
        <strain evidence="4 6">NML120146</strain>
    </source>
</reference>
<keyword evidence="2" id="KW-0418">Kinase</keyword>
<keyword evidence="2" id="KW-0808">Transferase</keyword>
<reference evidence="2 7" key="1">
    <citation type="submission" date="2016-07" db="EMBL/GenBank/DDBJ databases">
        <title>Characterization of isolates of Eisenbergiella tayi derived from blood cultures, using whole genome sequencing.</title>
        <authorList>
            <person name="Burdz T."/>
            <person name="Wiebe D."/>
            <person name="Huynh C."/>
            <person name="Bernard K."/>
        </authorList>
    </citation>
    <scope>NUCLEOTIDE SEQUENCE [LARGE SCALE GENOMIC DNA]</scope>
    <source>
        <strain evidence="2 7">NML 120489</strain>
    </source>
</reference>
<dbReference type="InterPro" id="IPR000600">
    <property type="entry name" value="ROK"/>
</dbReference>
<dbReference type="Proteomes" id="UP000094271">
    <property type="component" value="Unassembled WGS sequence"/>
</dbReference>
<dbReference type="EMBL" id="MEHD01000047">
    <property type="protein sequence ID" value="ODR46918.1"/>
    <property type="molecule type" value="Genomic_DNA"/>
</dbReference>
<name>A0A1E3B113_9FIRM</name>
<evidence type="ECO:0000313" key="6">
    <source>
        <dbReference type="Proteomes" id="UP000094869"/>
    </source>
</evidence>
<evidence type="ECO:0000313" key="7">
    <source>
        <dbReference type="Proteomes" id="UP000095003"/>
    </source>
</evidence>
<dbReference type="EMBL" id="MEHA01000023">
    <property type="protein sequence ID" value="ODR46740.1"/>
    <property type="molecule type" value="Genomic_DNA"/>
</dbReference>
<organism evidence="2 7">
    <name type="scientific">Eisenbergiella tayi</name>
    <dbReference type="NCBI Taxonomy" id="1432052"/>
    <lineage>
        <taxon>Bacteria</taxon>
        <taxon>Bacillati</taxon>
        <taxon>Bacillota</taxon>
        <taxon>Clostridia</taxon>
        <taxon>Lachnospirales</taxon>
        <taxon>Lachnospiraceae</taxon>
        <taxon>Eisenbergiella</taxon>
    </lineage>
</organism>
<proteinExistence type="inferred from homology"/>
<dbReference type="Proteomes" id="UP000095003">
    <property type="component" value="Unassembled WGS sequence"/>
</dbReference>
<dbReference type="Pfam" id="PF00480">
    <property type="entry name" value="ROK"/>
    <property type="match status" value="1"/>
</dbReference>
<accession>A0A1E3B113</accession>
<evidence type="ECO:0000313" key="4">
    <source>
        <dbReference type="EMBL" id="ODR46918.1"/>
    </source>
</evidence>
<evidence type="ECO:0000313" key="2">
    <source>
        <dbReference type="EMBL" id="ODM14176.1"/>
    </source>
</evidence>
<dbReference type="EC" id="2.7.1.85" evidence="2"/>
<dbReference type="Gene3D" id="3.30.420.40">
    <property type="match status" value="2"/>
</dbReference>
<dbReference type="CDD" id="cd24068">
    <property type="entry name" value="ASKHA_NBD_ROK_FnNanK-like"/>
    <property type="match status" value="1"/>
</dbReference>
<gene>
    <name evidence="2" type="primary">bglK_2</name>
    <name evidence="2" type="ORF">BEH84_01898</name>
    <name evidence="3" type="ORF">BEI59_24970</name>
    <name evidence="4" type="ORF">BEI63_27160</name>
</gene>
<evidence type="ECO:0000313" key="3">
    <source>
        <dbReference type="EMBL" id="ODR46740.1"/>
    </source>
</evidence>
<reference evidence="3 5" key="3">
    <citation type="submission" date="2016-08" db="EMBL/GenBank/DDBJ databases">
        <authorList>
            <person name="Seilhamer J.J."/>
        </authorList>
    </citation>
    <scope>NUCLEOTIDE SEQUENCE [LARGE SCALE GENOMIC DNA]</scope>
    <source>
        <strain evidence="3 5">NML150140-1</strain>
    </source>
</reference>
<comment type="similarity">
    <text evidence="1">Belongs to the ROK (NagC/XylR) family.</text>
</comment>
<evidence type="ECO:0000313" key="5">
    <source>
        <dbReference type="Proteomes" id="UP000094271"/>
    </source>
</evidence>
<dbReference type="PANTHER" id="PTHR18964:SF165">
    <property type="entry name" value="BETA-GLUCOSIDE KINASE"/>
    <property type="match status" value="1"/>
</dbReference>
<dbReference type="GeneID" id="93300378"/>
<sequence>MKIVAVDIGGTAIKAGLWDGTELTDMKEWDTEASQGGAHLMERVMQLLHTYSGFDAIGISTAGEVNTNNGTIFYANSNIPGYTGMPVRDIIKNEFHVPVAVENDVNSAALGELHSGAGVGYPDFLCLTYGTGVGGCIIINGQVYSGASFSAGSFGGIVIHPEVKNGTDTLEGCYERCASTTALVKRAKAVDETLDNGRKIFDAMERPEIKAVIDDWIGDICTGLVTLTSVFNPSRIILGGGVMAQSYVLAQIKSRVKAQLSPGLSHVEIVPAKLGNTAGLMGAVSLAEKLLDKEK</sequence>